<evidence type="ECO:0000313" key="12">
    <source>
        <dbReference type="EMBL" id="SFW27965.1"/>
    </source>
</evidence>
<evidence type="ECO:0000313" key="13">
    <source>
        <dbReference type="Proteomes" id="UP000183461"/>
    </source>
</evidence>
<dbReference type="PANTHER" id="PTHR43553:SF23">
    <property type="entry name" value="ABC TRANSPORTER ATP-BINDING COMPONENT"/>
    <property type="match status" value="1"/>
</dbReference>
<comment type="function">
    <text evidence="10">Probably part of an ABC transporter complex. Responsible for energy coupling to the transport system.</text>
</comment>
<dbReference type="GO" id="GO:0016887">
    <property type="term" value="F:ATP hydrolysis activity"/>
    <property type="evidence" value="ECO:0007669"/>
    <property type="project" value="InterPro"/>
</dbReference>
<dbReference type="AlphaFoldDB" id="A0A1K1MY99"/>
<comment type="subcellular location">
    <subcellularLocation>
        <location evidence="1">Cell membrane</location>
        <topology evidence="1">Peripheral membrane protein</topology>
    </subcellularLocation>
</comment>
<dbReference type="InterPro" id="IPR027417">
    <property type="entry name" value="P-loop_NTPase"/>
</dbReference>
<evidence type="ECO:0000256" key="7">
    <source>
        <dbReference type="ARBA" id="ARBA00022840"/>
    </source>
</evidence>
<evidence type="ECO:0000256" key="9">
    <source>
        <dbReference type="ARBA" id="ARBA00023136"/>
    </source>
</evidence>
<reference evidence="12 13" key="1">
    <citation type="submission" date="2016-11" db="EMBL/GenBank/DDBJ databases">
        <authorList>
            <person name="Jaros S."/>
            <person name="Januszkiewicz K."/>
            <person name="Wedrychowicz H."/>
        </authorList>
    </citation>
    <scope>NUCLEOTIDE SEQUENCE [LARGE SCALE GENOMIC DNA]</scope>
    <source>
        <strain evidence="12 13">YL228</strain>
    </source>
</reference>
<keyword evidence="9" id="KW-0472">Membrane</keyword>
<evidence type="ECO:0000256" key="10">
    <source>
        <dbReference type="ARBA" id="ARBA00025157"/>
    </source>
</evidence>
<protein>
    <submittedName>
        <fullName evidence="12">Energy-coupling factor transport system ATP-binding protein</fullName>
    </submittedName>
</protein>
<keyword evidence="6" id="KW-0547">Nucleotide-binding</keyword>
<accession>A0A1K1MY99</accession>
<keyword evidence="4" id="KW-1003">Cell membrane</keyword>
<dbReference type="CDD" id="cd03225">
    <property type="entry name" value="ABC_cobalt_CbiO_domain1"/>
    <property type="match status" value="1"/>
</dbReference>
<dbReference type="RefSeq" id="WP_037324620.1">
    <property type="nucleotide sequence ID" value="NZ_FPIP01000003.1"/>
</dbReference>
<dbReference type="InterPro" id="IPR015856">
    <property type="entry name" value="ABC_transpr_CbiO/EcfA_su"/>
</dbReference>
<dbReference type="InterPro" id="IPR003593">
    <property type="entry name" value="AAA+_ATPase"/>
</dbReference>
<feature type="domain" description="ABC transporter" evidence="11">
    <location>
        <begin position="274"/>
        <end position="497"/>
    </location>
</feature>
<evidence type="ECO:0000256" key="8">
    <source>
        <dbReference type="ARBA" id="ARBA00022967"/>
    </source>
</evidence>
<sequence>MIEIKNVDFQYKGSEEAGLHDVSLSIKDGETILLCGASGCGKTTITRLINGLIPHYYKGELSGSVTVSDRDIAQTELYDLASVVGTVFQNPRSQFFAVDTDGEITFGTENIGLPPAEICRRKAEVVNELELEALLEKSLFALSGGEKQKIACASVSALMPEIIILDEPSSNLDWKAIGELKNVIRKWKENGKTIIISEHRLWYLKDLVDRVVFLENGKIVHEWNKNEFSSLTSEELQQYGLRPIKLEEKYIREFGGEMFSPESRSSDTTFEKAVTIRDMYFTYKPQKYVLFRKKLTAESSDKYTISIPKLRLPQGSVTGLIGRNGAGKSTFLRCLCGLEKSCPVKLDIDNESISGKGILKKCYMVMQDVNHQLFTDSVEAEVLLSMKSEDKEYADKLIAELGLAGFENTHPMALSGGQKQRTAICSALAANAEILLFDEPTSGLDHRHMKIVGGLLRKLAERGKTVIVSTHDPELISLCCQYLMCLENGRIKYFRKV</sequence>
<dbReference type="SUPFAM" id="SSF52540">
    <property type="entry name" value="P-loop containing nucleoside triphosphate hydrolases"/>
    <property type="match status" value="2"/>
</dbReference>
<evidence type="ECO:0000259" key="11">
    <source>
        <dbReference type="PROSITE" id="PS50893"/>
    </source>
</evidence>
<dbReference type="GO" id="GO:0042626">
    <property type="term" value="F:ATPase-coupled transmembrane transporter activity"/>
    <property type="evidence" value="ECO:0007669"/>
    <property type="project" value="TreeGrafter"/>
</dbReference>
<evidence type="ECO:0000256" key="4">
    <source>
        <dbReference type="ARBA" id="ARBA00022475"/>
    </source>
</evidence>
<dbReference type="SMART" id="SM00382">
    <property type="entry name" value="AAA"/>
    <property type="match status" value="2"/>
</dbReference>
<comment type="similarity">
    <text evidence="2">Belongs to the ABC transporter superfamily.</text>
</comment>
<keyword evidence="5" id="KW-0677">Repeat</keyword>
<proteinExistence type="inferred from homology"/>
<dbReference type="InterPro" id="IPR003439">
    <property type="entry name" value="ABC_transporter-like_ATP-bd"/>
</dbReference>
<dbReference type="Pfam" id="PF00005">
    <property type="entry name" value="ABC_tran"/>
    <property type="match status" value="2"/>
</dbReference>
<dbReference type="GO" id="GO:0043190">
    <property type="term" value="C:ATP-binding cassette (ABC) transporter complex"/>
    <property type="evidence" value="ECO:0007669"/>
    <property type="project" value="TreeGrafter"/>
</dbReference>
<name>A0A1K1MY99_RUMFL</name>
<organism evidence="12 13">
    <name type="scientific">Ruminococcus flavefaciens</name>
    <dbReference type="NCBI Taxonomy" id="1265"/>
    <lineage>
        <taxon>Bacteria</taxon>
        <taxon>Bacillati</taxon>
        <taxon>Bacillota</taxon>
        <taxon>Clostridia</taxon>
        <taxon>Eubacteriales</taxon>
        <taxon>Oscillospiraceae</taxon>
        <taxon>Ruminococcus</taxon>
    </lineage>
</organism>
<feature type="domain" description="ABC transporter" evidence="11">
    <location>
        <begin position="2"/>
        <end position="241"/>
    </location>
</feature>
<evidence type="ECO:0000256" key="3">
    <source>
        <dbReference type="ARBA" id="ARBA00022448"/>
    </source>
</evidence>
<keyword evidence="8" id="KW-1278">Translocase</keyword>
<gene>
    <name evidence="12" type="ORF">SAMN02910280_1496</name>
</gene>
<dbReference type="PANTHER" id="PTHR43553">
    <property type="entry name" value="HEAVY METAL TRANSPORTER"/>
    <property type="match status" value="1"/>
</dbReference>
<evidence type="ECO:0000256" key="5">
    <source>
        <dbReference type="ARBA" id="ARBA00022737"/>
    </source>
</evidence>
<dbReference type="EMBL" id="FPIP01000003">
    <property type="protein sequence ID" value="SFW27965.1"/>
    <property type="molecule type" value="Genomic_DNA"/>
</dbReference>
<evidence type="ECO:0000256" key="6">
    <source>
        <dbReference type="ARBA" id="ARBA00022741"/>
    </source>
</evidence>
<keyword evidence="7 12" id="KW-0067">ATP-binding</keyword>
<dbReference type="GO" id="GO:0005524">
    <property type="term" value="F:ATP binding"/>
    <property type="evidence" value="ECO:0007669"/>
    <property type="project" value="UniProtKB-KW"/>
</dbReference>
<dbReference type="InterPro" id="IPR050095">
    <property type="entry name" value="ECF_ABC_transporter_ATP-bd"/>
</dbReference>
<evidence type="ECO:0000256" key="2">
    <source>
        <dbReference type="ARBA" id="ARBA00005417"/>
    </source>
</evidence>
<evidence type="ECO:0000256" key="1">
    <source>
        <dbReference type="ARBA" id="ARBA00004202"/>
    </source>
</evidence>
<dbReference type="PROSITE" id="PS50893">
    <property type="entry name" value="ABC_TRANSPORTER_2"/>
    <property type="match status" value="2"/>
</dbReference>
<dbReference type="Gene3D" id="3.40.50.300">
    <property type="entry name" value="P-loop containing nucleotide triphosphate hydrolases"/>
    <property type="match status" value="2"/>
</dbReference>
<dbReference type="Proteomes" id="UP000183461">
    <property type="component" value="Unassembled WGS sequence"/>
</dbReference>
<keyword evidence="3" id="KW-0813">Transport</keyword>